<evidence type="ECO:0000313" key="2">
    <source>
        <dbReference type="Proteomes" id="UP001642409"/>
    </source>
</evidence>
<organism evidence="1 2">
    <name type="scientific">Hexamita inflata</name>
    <dbReference type="NCBI Taxonomy" id="28002"/>
    <lineage>
        <taxon>Eukaryota</taxon>
        <taxon>Metamonada</taxon>
        <taxon>Diplomonadida</taxon>
        <taxon>Hexamitidae</taxon>
        <taxon>Hexamitinae</taxon>
        <taxon>Hexamita</taxon>
    </lineage>
</organism>
<gene>
    <name evidence="1" type="ORF">HINF_LOCUS11669</name>
</gene>
<keyword evidence="2" id="KW-1185">Reference proteome</keyword>
<name>A0ABP1HJG7_9EUKA</name>
<comment type="caution">
    <text evidence="1">The sequence shown here is derived from an EMBL/GenBank/DDBJ whole genome shotgun (WGS) entry which is preliminary data.</text>
</comment>
<dbReference type="Proteomes" id="UP001642409">
    <property type="component" value="Unassembled WGS sequence"/>
</dbReference>
<protein>
    <submittedName>
        <fullName evidence="1">Hypothetical_protein</fullName>
    </submittedName>
</protein>
<reference evidence="1 2" key="1">
    <citation type="submission" date="2024-07" db="EMBL/GenBank/DDBJ databases">
        <authorList>
            <person name="Akdeniz Z."/>
        </authorList>
    </citation>
    <scope>NUCLEOTIDE SEQUENCE [LARGE SCALE GENOMIC DNA]</scope>
</reference>
<evidence type="ECO:0000313" key="1">
    <source>
        <dbReference type="EMBL" id="CAL5990837.1"/>
    </source>
</evidence>
<dbReference type="EMBL" id="CAXDID020000026">
    <property type="protein sequence ID" value="CAL5990837.1"/>
    <property type="molecule type" value="Genomic_DNA"/>
</dbReference>
<accession>A0ABP1HJG7</accession>
<proteinExistence type="predicted"/>
<sequence>MCVTCGNEDLGLSEVQQFINNMNAGYTGQTEELFCFNMVIKNQQLFIRPSIRFFEKHRIDRLCQESESGCELKDKALEYILGFDWRFTKNALEQEFRLDRSQIGKQLVYEYSTSEFHEEITPSKSSFFLVQ</sequence>